<evidence type="ECO:0000313" key="10">
    <source>
        <dbReference type="Proteomes" id="UP001144805"/>
    </source>
</evidence>
<dbReference type="Pfam" id="PF02687">
    <property type="entry name" value="FtsX"/>
    <property type="match status" value="2"/>
</dbReference>
<evidence type="ECO:0000256" key="5">
    <source>
        <dbReference type="ARBA" id="ARBA00023136"/>
    </source>
</evidence>
<feature type="transmembrane region" description="Helical" evidence="6">
    <location>
        <begin position="401"/>
        <end position="423"/>
    </location>
</feature>
<dbReference type="InterPro" id="IPR003838">
    <property type="entry name" value="ABC3_permease_C"/>
</dbReference>
<dbReference type="Pfam" id="PF12704">
    <property type="entry name" value="MacB_PCD"/>
    <property type="match status" value="1"/>
</dbReference>
<keyword evidence="4 6" id="KW-1133">Transmembrane helix</keyword>
<dbReference type="PANTHER" id="PTHR30287:SF1">
    <property type="entry name" value="INNER MEMBRANE PROTEIN"/>
    <property type="match status" value="1"/>
</dbReference>
<keyword evidence="3 6" id="KW-0812">Transmembrane</keyword>
<feature type="domain" description="ABC3 transporter permease C-terminal" evidence="7">
    <location>
        <begin position="724"/>
        <end position="836"/>
    </location>
</feature>
<feature type="transmembrane region" description="Helical" evidence="6">
    <location>
        <begin position="309"/>
        <end position="336"/>
    </location>
</feature>
<dbReference type="EMBL" id="JAPKNK010000004">
    <property type="protein sequence ID" value="MCX5570032.1"/>
    <property type="molecule type" value="Genomic_DNA"/>
</dbReference>
<feature type="transmembrane region" description="Helical" evidence="6">
    <location>
        <begin position="474"/>
        <end position="498"/>
    </location>
</feature>
<evidence type="ECO:0000256" key="6">
    <source>
        <dbReference type="SAM" id="Phobius"/>
    </source>
</evidence>
<keyword evidence="10" id="KW-1185">Reference proteome</keyword>
<evidence type="ECO:0000313" key="9">
    <source>
        <dbReference type="EMBL" id="MCX5570032.1"/>
    </source>
</evidence>
<feature type="transmembrane region" description="Helical" evidence="6">
    <location>
        <begin position="356"/>
        <end position="380"/>
    </location>
</feature>
<comment type="caution">
    <text evidence="9">The sequence shown here is derived from an EMBL/GenBank/DDBJ whole genome shotgun (WGS) entry which is preliminary data.</text>
</comment>
<protein>
    <submittedName>
        <fullName evidence="9">ABC transporter permease</fullName>
    </submittedName>
</protein>
<keyword evidence="2" id="KW-1003">Cell membrane</keyword>
<dbReference type="PANTHER" id="PTHR30287">
    <property type="entry name" value="MEMBRANE COMPONENT OF PREDICTED ABC SUPERFAMILY METABOLITE UPTAKE TRANSPORTER"/>
    <property type="match status" value="1"/>
</dbReference>
<dbReference type="RefSeq" id="WP_266338997.1">
    <property type="nucleotide sequence ID" value="NZ_JAPKNK010000004.1"/>
</dbReference>
<evidence type="ECO:0000256" key="2">
    <source>
        <dbReference type="ARBA" id="ARBA00022475"/>
    </source>
</evidence>
<feature type="transmembrane region" description="Helical" evidence="6">
    <location>
        <begin position="720"/>
        <end position="744"/>
    </location>
</feature>
<dbReference type="Proteomes" id="UP001144805">
    <property type="component" value="Unassembled WGS sequence"/>
</dbReference>
<sequence>MTASNLPLPFRFALRELRGGLRGFVVFLACIALGVAAIAAVGSVSRAMTDGLAREGQAILGGDVAFTLVQRQATAEERQYLEKHGMVSEIATLRGMARLADGSDQTLVEIKAVDSAYPLYGTLKAGEAVDATAALNAGSALADPELFTRLGVKIGDTVQVGGAKLTLAGQIADEPDKLATGLGFGPRLLISKPTLETTGLVQPGSLVQWSYRLRLPHKAPDSAVVELVEAANKALPQAGWQVRSRDDASPGLKRNISQFAQYLTLVGLAALIVGGVGVANAVGAFLELKRPVIATLRSLGAPASLVTQLYLAQILMIALLGVVIGLAIGALVPVLALRFLADVLPVGAQTGFYPAALGYAALYGLLTALTFALVPLGRAGDIAPTALFRDASAFGRVRPRLVFLAAAIGSAVVLAGLAILLAYDRRIALYFVVGVAAAFLLLRLVAWAVTAIARRAPRANSTEWRLAVGNIHRPGALTGSVVLSLGLGLTVLVTIALIDGNLHRQLTQSLPDRAPSFFFLDVQNAEAPAFMDFLQKEIPEATVESVPMLRGRIIALNQTPAEQATPTPEVAWVLKGDRGVTFSATTPKNSRLSAGEWWAADYAGPPLVSMEAGVARGLGLKTGDTITVNVLGREITATIANLREVEWESLAINFVMVFSPSTFAGAPYSVLATLAHPGPADPAAEAKLMRDAGAQFPSVTAIRVREALDRISSILDQLMLAIRVASSIALAASVLVLAGALAAGHRQRLYDAVILKTLGATRGQLLKAFGLEYGLLGLATAVFAVLAGSIAAWGVVAGVMGQPFAVFPMTALAAAFVAVALTIGLGLAGTWRLLGQKAAPVLRNL</sequence>
<feature type="transmembrane region" description="Helical" evidence="6">
    <location>
        <begin position="429"/>
        <end position="453"/>
    </location>
</feature>
<evidence type="ECO:0000259" key="8">
    <source>
        <dbReference type="Pfam" id="PF12704"/>
    </source>
</evidence>
<organism evidence="9 10">
    <name type="scientific">Kaistia nematophila</name>
    <dbReference type="NCBI Taxonomy" id="2994654"/>
    <lineage>
        <taxon>Bacteria</taxon>
        <taxon>Pseudomonadati</taxon>
        <taxon>Pseudomonadota</taxon>
        <taxon>Alphaproteobacteria</taxon>
        <taxon>Hyphomicrobiales</taxon>
        <taxon>Kaistiaceae</taxon>
        <taxon>Kaistia</taxon>
    </lineage>
</organism>
<name>A0A9X3ILM7_9HYPH</name>
<evidence type="ECO:0000256" key="4">
    <source>
        <dbReference type="ARBA" id="ARBA00022989"/>
    </source>
</evidence>
<reference evidence="9" key="1">
    <citation type="submission" date="2022-11" db="EMBL/GenBank/DDBJ databases">
        <title>Biodiversity and phylogenetic relationships of bacteria.</title>
        <authorList>
            <person name="Machado R.A.R."/>
            <person name="Bhat A."/>
            <person name="Loulou A."/>
            <person name="Kallel S."/>
        </authorList>
    </citation>
    <scope>NUCLEOTIDE SEQUENCE</scope>
    <source>
        <strain evidence="9">K-TC2</strain>
    </source>
</reference>
<feature type="transmembrane region" description="Helical" evidence="6">
    <location>
        <begin position="805"/>
        <end position="828"/>
    </location>
</feature>
<feature type="transmembrane region" description="Helical" evidence="6">
    <location>
        <begin position="765"/>
        <end position="793"/>
    </location>
</feature>
<comment type="subcellular location">
    <subcellularLocation>
        <location evidence="1">Cell membrane</location>
        <topology evidence="1">Multi-pass membrane protein</topology>
    </subcellularLocation>
</comment>
<evidence type="ECO:0000256" key="3">
    <source>
        <dbReference type="ARBA" id="ARBA00022692"/>
    </source>
</evidence>
<accession>A0A9X3ILM7</accession>
<feature type="domain" description="ABC3 transporter permease C-terminal" evidence="7">
    <location>
        <begin position="266"/>
        <end position="378"/>
    </location>
</feature>
<gene>
    <name evidence="9" type="ORF">OSH07_12570</name>
</gene>
<dbReference type="GO" id="GO:0005886">
    <property type="term" value="C:plasma membrane"/>
    <property type="evidence" value="ECO:0007669"/>
    <property type="project" value="UniProtKB-SubCell"/>
</dbReference>
<proteinExistence type="predicted"/>
<keyword evidence="5 6" id="KW-0472">Membrane</keyword>
<dbReference type="AlphaFoldDB" id="A0A9X3ILM7"/>
<dbReference type="InterPro" id="IPR025857">
    <property type="entry name" value="MacB_PCD"/>
</dbReference>
<dbReference type="InterPro" id="IPR038766">
    <property type="entry name" value="Membrane_comp_ABC_pdt"/>
</dbReference>
<feature type="domain" description="MacB-like periplasmic core" evidence="8">
    <location>
        <begin position="27"/>
        <end position="197"/>
    </location>
</feature>
<feature type="transmembrane region" description="Helical" evidence="6">
    <location>
        <begin position="262"/>
        <end position="288"/>
    </location>
</feature>
<evidence type="ECO:0000259" key="7">
    <source>
        <dbReference type="Pfam" id="PF02687"/>
    </source>
</evidence>
<feature type="transmembrane region" description="Helical" evidence="6">
    <location>
        <begin position="21"/>
        <end position="44"/>
    </location>
</feature>
<evidence type="ECO:0000256" key="1">
    <source>
        <dbReference type="ARBA" id="ARBA00004651"/>
    </source>
</evidence>